<keyword evidence="1" id="KW-1133">Transmembrane helix</keyword>
<reference evidence="2" key="1">
    <citation type="submission" date="2015-08" db="EMBL/GenBank/DDBJ databases">
        <title>Complete DNA Sequence of Pseudomonas syringae pv. actinidiae, the Causal Agent of Kiwifruit Canker Disease.</title>
        <authorList>
            <person name="Rikkerink E.H.A."/>
            <person name="Fineran P.C."/>
        </authorList>
    </citation>
    <scope>NUCLEOTIDE SEQUENCE</scope>
    <source>
        <strain evidence="2">DSM 13666</strain>
    </source>
</reference>
<sequence length="107" mass="12604">MGRVNKKIIGMSMIIPLLHVVFFPPSRISSTGISEYAMGFPFHFIWYRDFDGFVSNKLLLFTPTEFLKTEINLVYYFLSIVLIYLVLYLCFKLSRRITPFNIKAQKH</sequence>
<evidence type="ECO:0000313" key="2">
    <source>
        <dbReference type="EMBL" id="KOO37779.1"/>
    </source>
</evidence>
<feature type="transmembrane region" description="Helical" evidence="1">
    <location>
        <begin position="73"/>
        <end position="91"/>
    </location>
</feature>
<proteinExistence type="predicted"/>
<gene>
    <name evidence="2" type="ORF">AMD02_02160</name>
</gene>
<keyword evidence="1" id="KW-0812">Transmembrane</keyword>
<dbReference type="PATRIC" id="fig|136160.3.peg.639"/>
<protein>
    <submittedName>
        <fullName evidence="2">Uncharacterized protein</fullName>
    </submittedName>
</protein>
<keyword evidence="1" id="KW-0472">Membrane</keyword>
<evidence type="ECO:0000256" key="1">
    <source>
        <dbReference type="SAM" id="Phobius"/>
    </source>
</evidence>
<comment type="caution">
    <text evidence="2">The sequence shown here is derived from an EMBL/GenBank/DDBJ whole genome shotgun (WGS) entry which is preliminary data.</text>
</comment>
<name>A0A0M0KG38_ALKHA</name>
<accession>A0A0M0KG38</accession>
<dbReference type="EMBL" id="LILD01000001">
    <property type="protein sequence ID" value="KOO37779.1"/>
    <property type="molecule type" value="Genomic_DNA"/>
</dbReference>
<dbReference type="AlphaFoldDB" id="A0A0M0KG38"/>
<organism evidence="2">
    <name type="scientific">Halalkalibacterium halodurans</name>
    <name type="common">Bacillus halodurans</name>
    <dbReference type="NCBI Taxonomy" id="86665"/>
    <lineage>
        <taxon>Bacteria</taxon>
        <taxon>Bacillati</taxon>
        <taxon>Bacillota</taxon>
        <taxon>Bacilli</taxon>
        <taxon>Bacillales</taxon>
        <taxon>Bacillaceae</taxon>
        <taxon>Halalkalibacterium (ex Joshi et al. 2022)</taxon>
    </lineage>
</organism>